<feature type="region of interest" description="Disordered" evidence="1">
    <location>
        <begin position="1"/>
        <end position="119"/>
    </location>
</feature>
<gene>
    <name evidence="2" type="ORF">B0T17DRAFT_546493</name>
</gene>
<reference evidence="2" key="1">
    <citation type="submission" date="2023-06" db="EMBL/GenBank/DDBJ databases">
        <title>Genome-scale phylogeny and comparative genomics of the fungal order Sordariales.</title>
        <authorList>
            <consortium name="Lawrence Berkeley National Laboratory"/>
            <person name="Hensen N."/>
            <person name="Bonometti L."/>
            <person name="Westerberg I."/>
            <person name="Brannstrom I.O."/>
            <person name="Guillou S."/>
            <person name="Cros-Aarteil S."/>
            <person name="Calhoun S."/>
            <person name="Haridas S."/>
            <person name="Kuo A."/>
            <person name="Mondo S."/>
            <person name="Pangilinan J."/>
            <person name="Riley R."/>
            <person name="LaButti K."/>
            <person name="Andreopoulos B."/>
            <person name="Lipzen A."/>
            <person name="Chen C."/>
            <person name="Yanf M."/>
            <person name="Daum C."/>
            <person name="Ng V."/>
            <person name="Clum A."/>
            <person name="Steindorff A."/>
            <person name="Ohm R."/>
            <person name="Martin F."/>
            <person name="Silar P."/>
            <person name="Natvig D."/>
            <person name="Lalanne C."/>
            <person name="Gautier V."/>
            <person name="Ament-velasquez S.L."/>
            <person name="Kruys A."/>
            <person name="Hutchinson M.I."/>
            <person name="Powell A.J."/>
            <person name="Barry K."/>
            <person name="Miller A.N."/>
            <person name="Grigoriev I.V."/>
            <person name="Debuchy R."/>
            <person name="Gladieux P."/>
            <person name="Thoren M.H."/>
            <person name="Johannesson H."/>
        </authorList>
    </citation>
    <scope>NUCLEOTIDE SEQUENCE</scope>
    <source>
        <strain evidence="2">SMH3391-2</strain>
    </source>
</reference>
<sequence length="930" mass="102631">MPKRRQLHGSEEASPTTPLVRNTHNLQKRSSEDPEDGSPTPKRRQLISDAIKPHPSADTGERPSSPTTTSQTPGLLESREGGKNLSIGESLETQASLRWTEDSKTTKLKKTLAKSQTDDAISVTASITSATTSLDRQPSPHHDVGISCVIGNNDNEVQDVKGKIAFEGTSDNAQEKAHLKNKEGLSSPILETTSQLQEEHNTSQDSMSSLSNVKIKIESDDEEWDSKVDVTAQAKDKSHPEADANKDGNVPSPDSSLEDTPLTRCDGRLYSEWRGHLYDSYRRVEGQGALFPRGYQPRDGSTEPWICPIRDCQMIFHKSWWLGQHFTNIHEACLLNDNGDGTFSVVGRRRNPDAKTGELSACVVTKDFIDLNADGSNTAPRIVEPRARYPVGYNHLDSVRFSNPVTTNTMDSVQTSHLRGAIANETGRDSNGDSNSSDLDTSHHPPSTPLMSAQACLSIIKPGPRRRAVEVPALIPIDVTEANAYVYPNRDPAVNTNLWQYLLRYLPPNTSMPTDNPLITELLSYPRQRSLPRAIRHQLVNEYINPKMDNTLCSLLVYLCGSAQRSPCHICAAIPAIREIQGSRVVDCDFPFPECVVPPQMASFAMMSYFYDSGRDDSRCCCNCVYRPPRLPAAAADYLAGGDDSDEQQGPSARSILNRRQFSPEELVSAGLGYQSPQQQLSPDYYPQSPPWGGDQNGHIYQYDDFGYRQGEMAVGSQSYVVEEAAMSTRQMDEHYSSTSNDDAEASGSNEDTKSTIVCFGNSELLLEPQNTPPSAQLRGDDDGWIHLGPDGEEEPLLRSQEALLMSGARENDTESGSSNQRELPPSAAVGPQWEHLGLTFVEVPDADRKVRRSRRLHIKKEQSEKSQAAATREAVSEPETEVRQTGKATASTRTRRKSWLPAIKREESEDTVLHSIEMSPSLGSRATGR</sequence>
<feature type="compositionally biased region" description="Basic and acidic residues" evidence="1">
    <location>
        <begin position="234"/>
        <end position="246"/>
    </location>
</feature>
<feature type="compositionally biased region" description="Low complexity" evidence="1">
    <location>
        <begin position="63"/>
        <end position="73"/>
    </location>
</feature>
<feature type="compositionally biased region" description="Polar residues" evidence="1">
    <location>
        <begin position="13"/>
        <end position="25"/>
    </location>
</feature>
<dbReference type="Proteomes" id="UP001174934">
    <property type="component" value="Unassembled WGS sequence"/>
</dbReference>
<feature type="compositionally biased region" description="Basic and acidic residues" evidence="1">
    <location>
        <begin position="173"/>
        <end position="183"/>
    </location>
</feature>
<evidence type="ECO:0000313" key="2">
    <source>
        <dbReference type="EMBL" id="KAK0609542.1"/>
    </source>
</evidence>
<keyword evidence="3" id="KW-1185">Reference proteome</keyword>
<evidence type="ECO:0000256" key="1">
    <source>
        <dbReference type="SAM" id="MobiDB-lite"/>
    </source>
</evidence>
<proteinExistence type="predicted"/>
<name>A0AA39TQN7_9PEZI</name>
<feature type="region of interest" description="Disordered" evidence="1">
    <location>
        <begin position="639"/>
        <end position="659"/>
    </location>
</feature>
<feature type="region of interest" description="Disordered" evidence="1">
    <location>
        <begin position="168"/>
        <end position="188"/>
    </location>
</feature>
<protein>
    <submittedName>
        <fullName evidence="2">Uncharacterized protein</fullName>
    </submittedName>
</protein>
<accession>A0AA39TQN7</accession>
<feature type="region of interest" description="Disordered" evidence="1">
    <location>
        <begin position="221"/>
        <end position="262"/>
    </location>
</feature>
<organism evidence="2 3">
    <name type="scientific">Bombardia bombarda</name>
    <dbReference type="NCBI Taxonomy" id="252184"/>
    <lineage>
        <taxon>Eukaryota</taxon>
        <taxon>Fungi</taxon>
        <taxon>Dikarya</taxon>
        <taxon>Ascomycota</taxon>
        <taxon>Pezizomycotina</taxon>
        <taxon>Sordariomycetes</taxon>
        <taxon>Sordariomycetidae</taxon>
        <taxon>Sordariales</taxon>
        <taxon>Lasiosphaeriaceae</taxon>
        <taxon>Bombardia</taxon>
    </lineage>
</organism>
<feature type="region of interest" description="Disordered" evidence="1">
    <location>
        <begin position="424"/>
        <end position="450"/>
    </location>
</feature>
<feature type="region of interest" description="Disordered" evidence="1">
    <location>
        <begin position="766"/>
        <end position="834"/>
    </location>
</feature>
<comment type="caution">
    <text evidence="2">The sequence shown here is derived from an EMBL/GenBank/DDBJ whole genome shotgun (WGS) entry which is preliminary data.</text>
</comment>
<feature type="region of interest" description="Disordered" evidence="1">
    <location>
        <begin position="731"/>
        <end position="754"/>
    </location>
</feature>
<evidence type="ECO:0000313" key="3">
    <source>
        <dbReference type="Proteomes" id="UP001174934"/>
    </source>
</evidence>
<dbReference type="EMBL" id="JAULSR010000013">
    <property type="protein sequence ID" value="KAK0609542.1"/>
    <property type="molecule type" value="Genomic_DNA"/>
</dbReference>
<feature type="region of interest" description="Disordered" evidence="1">
    <location>
        <begin position="853"/>
        <end position="930"/>
    </location>
</feature>
<dbReference type="AlphaFoldDB" id="A0AA39TQN7"/>